<keyword evidence="2" id="KW-1185">Reference proteome</keyword>
<evidence type="ECO:0000313" key="2">
    <source>
        <dbReference type="Proteomes" id="UP000774750"/>
    </source>
</evidence>
<accession>A0A938X5N7</accession>
<sequence>MDNIKKLEQTCPCTPEELFLTASSLSALFASSLSKEQLQTVLNLLTLVSANLSAIIEQQEICAGTFVETQE</sequence>
<protein>
    <submittedName>
        <fullName evidence="1">Uncharacterized protein</fullName>
    </submittedName>
</protein>
<gene>
    <name evidence="1" type="ORF">H6A12_04535</name>
</gene>
<dbReference type="Proteomes" id="UP000774750">
    <property type="component" value="Unassembled WGS sequence"/>
</dbReference>
<dbReference type="RefSeq" id="WP_204445257.1">
    <property type="nucleotide sequence ID" value="NZ_JACJKY010000005.1"/>
</dbReference>
<dbReference type="EMBL" id="JACJKY010000005">
    <property type="protein sequence ID" value="MBM6920423.1"/>
    <property type="molecule type" value="Genomic_DNA"/>
</dbReference>
<comment type="caution">
    <text evidence="1">The sequence shown here is derived from an EMBL/GenBank/DDBJ whole genome shotgun (WGS) entry which is preliminary data.</text>
</comment>
<proteinExistence type="predicted"/>
<reference evidence="1" key="1">
    <citation type="submission" date="2020-08" db="EMBL/GenBank/DDBJ databases">
        <authorList>
            <person name="Cejkova D."/>
            <person name="Kubasova T."/>
            <person name="Jahodarova E."/>
            <person name="Rychlik I."/>
        </authorList>
    </citation>
    <scope>NUCLEOTIDE SEQUENCE</scope>
    <source>
        <strain evidence="1">An559</strain>
    </source>
</reference>
<evidence type="ECO:0000313" key="1">
    <source>
        <dbReference type="EMBL" id="MBM6920423.1"/>
    </source>
</evidence>
<dbReference type="AlphaFoldDB" id="A0A938X5N7"/>
<reference evidence="1" key="2">
    <citation type="journal article" date="2021" name="Sci. Rep.">
        <title>The distribution of antibiotic resistance genes in chicken gut microbiota commensals.</title>
        <authorList>
            <person name="Juricova H."/>
            <person name="Matiasovicova J."/>
            <person name="Kubasova T."/>
            <person name="Cejkova D."/>
            <person name="Rychlik I."/>
        </authorList>
    </citation>
    <scope>NUCLEOTIDE SEQUENCE</scope>
    <source>
        <strain evidence="1">An559</strain>
    </source>
</reference>
<organism evidence="1 2">
    <name type="scientific">Merdimmobilis hominis</name>
    <dbReference type="NCBI Taxonomy" id="2897707"/>
    <lineage>
        <taxon>Bacteria</taxon>
        <taxon>Bacillati</taxon>
        <taxon>Bacillota</taxon>
        <taxon>Clostridia</taxon>
        <taxon>Eubacteriales</taxon>
        <taxon>Oscillospiraceae</taxon>
        <taxon>Merdimmobilis</taxon>
    </lineage>
</organism>
<name>A0A938X5N7_9FIRM</name>